<organism evidence="1 2">
    <name type="scientific">Monilinia fructicola</name>
    <name type="common">Brown rot fungus</name>
    <name type="synonym">Ciboria fructicola</name>
    <dbReference type="NCBI Taxonomy" id="38448"/>
    <lineage>
        <taxon>Eukaryota</taxon>
        <taxon>Fungi</taxon>
        <taxon>Dikarya</taxon>
        <taxon>Ascomycota</taxon>
        <taxon>Pezizomycotina</taxon>
        <taxon>Leotiomycetes</taxon>
        <taxon>Helotiales</taxon>
        <taxon>Sclerotiniaceae</taxon>
        <taxon>Monilinia</taxon>
    </lineage>
</organism>
<keyword evidence="2" id="KW-1185">Reference proteome</keyword>
<gene>
    <name evidence="1" type="ORF">EYC84_010704</name>
</gene>
<proteinExistence type="predicted"/>
<accession>A0A5M9J640</accession>
<dbReference type="Proteomes" id="UP000322873">
    <property type="component" value="Unassembled WGS sequence"/>
</dbReference>
<protein>
    <submittedName>
        <fullName evidence="1">Uncharacterized protein</fullName>
    </submittedName>
</protein>
<evidence type="ECO:0000313" key="2">
    <source>
        <dbReference type="Proteomes" id="UP000322873"/>
    </source>
</evidence>
<sequence length="79" mass="8472">MGATTVSIGAEDNIDGSRCHSIARSSSRSNLDNLCILDHFLSGSCQVNAPNPPVSDLEPRSLAKLVLVVQPCNKWDLHV</sequence>
<name>A0A5M9J640_MONFR</name>
<dbReference type="EMBL" id="VICG01000014">
    <property type="protein sequence ID" value="KAA8564934.1"/>
    <property type="molecule type" value="Genomic_DNA"/>
</dbReference>
<dbReference type="AlphaFoldDB" id="A0A5M9J640"/>
<reference evidence="1 2" key="1">
    <citation type="submission" date="2019-06" db="EMBL/GenBank/DDBJ databases">
        <title>Genome Sequence of the Brown Rot Fungal Pathogen Monilinia fructicola.</title>
        <authorList>
            <person name="De Miccolis Angelini R.M."/>
            <person name="Landi L."/>
            <person name="Abate D."/>
            <person name="Pollastro S."/>
            <person name="Romanazzi G."/>
            <person name="Faretra F."/>
        </authorList>
    </citation>
    <scope>NUCLEOTIDE SEQUENCE [LARGE SCALE GENOMIC DNA]</scope>
    <source>
        <strain evidence="1 2">Mfrc123</strain>
    </source>
</reference>
<evidence type="ECO:0000313" key="1">
    <source>
        <dbReference type="EMBL" id="KAA8564934.1"/>
    </source>
</evidence>
<comment type="caution">
    <text evidence="1">The sequence shown here is derived from an EMBL/GenBank/DDBJ whole genome shotgun (WGS) entry which is preliminary data.</text>
</comment>